<reference evidence="3 4" key="1">
    <citation type="submission" date="2018-07" db="EMBL/GenBank/DDBJ databases">
        <title>Halioglobus sp. genome submission.</title>
        <authorList>
            <person name="Ye M.-Q."/>
            <person name="Du Z.-J."/>
        </authorList>
    </citation>
    <scope>NUCLEOTIDE SEQUENCE [LARGE SCALE GENOMIC DNA]</scope>
    <source>
        <strain evidence="3 4">U0301</strain>
    </source>
</reference>
<feature type="coiled-coil region" evidence="1">
    <location>
        <begin position="108"/>
        <end position="135"/>
    </location>
</feature>
<dbReference type="InterPro" id="IPR010982">
    <property type="entry name" value="Lambda_DNA-bd_dom_sf"/>
</dbReference>
<evidence type="ECO:0000313" key="4">
    <source>
        <dbReference type="Proteomes" id="UP000265509"/>
    </source>
</evidence>
<gene>
    <name evidence="3" type="ORF">DWB85_01515</name>
</gene>
<evidence type="ECO:0000313" key="3">
    <source>
        <dbReference type="EMBL" id="RLQ23857.1"/>
    </source>
</evidence>
<dbReference type="Pfam" id="PF13413">
    <property type="entry name" value="HTH_25"/>
    <property type="match status" value="1"/>
</dbReference>
<dbReference type="AlphaFoldDB" id="A0A3L7E1T6"/>
<name>A0A3L7E1T6_9GAMM</name>
<comment type="caution">
    <text evidence="3">The sequence shown here is derived from an EMBL/GenBank/DDBJ whole genome shotgun (WGS) entry which is preliminary data.</text>
</comment>
<dbReference type="OrthoDB" id="9790252at2"/>
<dbReference type="PANTHER" id="PTHR34475:SF1">
    <property type="entry name" value="CYTOSKELETON PROTEIN RODZ"/>
    <property type="match status" value="1"/>
</dbReference>
<dbReference type="EMBL" id="QRAN01000001">
    <property type="protein sequence ID" value="RLQ23857.1"/>
    <property type="molecule type" value="Genomic_DNA"/>
</dbReference>
<feature type="transmembrane region" description="Helical" evidence="2">
    <location>
        <begin position="137"/>
        <end position="157"/>
    </location>
</feature>
<keyword evidence="1" id="KW-0175">Coiled coil</keyword>
<dbReference type="Proteomes" id="UP000265509">
    <property type="component" value="Unassembled WGS sequence"/>
</dbReference>
<protein>
    <recommendedName>
        <fullName evidence="5">Helix-turn-helix domain-containing protein</fullName>
    </recommendedName>
</protein>
<evidence type="ECO:0000256" key="2">
    <source>
        <dbReference type="SAM" id="Phobius"/>
    </source>
</evidence>
<sequence>MPRAAMPWPWPTCTRIRSSTTPTSGPGDMTSDVALQADAFVTPGMRLRRARLESGMSEREVEERLNLVPGYVVILERDDYQSLRSPAFARGYVRAYGQLMQLDEQVLLAAFDEQRQNWEQEKQRVETRALQLQSSGLSVVIGLAILSLLVFMLWWWFGREDEPAAEPLSQQANEFVVAGAEIPAGEQ</sequence>
<evidence type="ECO:0008006" key="5">
    <source>
        <dbReference type="Google" id="ProtNLM"/>
    </source>
</evidence>
<organism evidence="3 4">
    <name type="scientific">Seongchinamella sediminis</name>
    <dbReference type="NCBI Taxonomy" id="2283635"/>
    <lineage>
        <taxon>Bacteria</taxon>
        <taxon>Pseudomonadati</taxon>
        <taxon>Pseudomonadota</taxon>
        <taxon>Gammaproteobacteria</taxon>
        <taxon>Cellvibrionales</taxon>
        <taxon>Halieaceae</taxon>
        <taxon>Seongchinamella</taxon>
    </lineage>
</organism>
<dbReference type="Gene3D" id="1.10.260.40">
    <property type="entry name" value="lambda repressor-like DNA-binding domains"/>
    <property type="match status" value="1"/>
</dbReference>
<keyword evidence="2" id="KW-0812">Transmembrane</keyword>
<keyword evidence="4" id="KW-1185">Reference proteome</keyword>
<dbReference type="GO" id="GO:0003677">
    <property type="term" value="F:DNA binding"/>
    <property type="evidence" value="ECO:0007669"/>
    <property type="project" value="InterPro"/>
</dbReference>
<keyword evidence="2" id="KW-1133">Transmembrane helix</keyword>
<accession>A0A3L7E1T6</accession>
<dbReference type="PANTHER" id="PTHR34475">
    <property type="match status" value="1"/>
</dbReference>
<proteinExistence type="predicted"/>
<evidence type="ECO:0000256" key="1">
    <source>
        <dbReference type="SAM" id="Coils"/>
    </source>
</evidence>
<dbReference type="InterPro" id="IPR050400">
    <property type="entry name" value="Bact_Cytoskel_RodZ"/>
</dbReference>
<keyword evidence="2" id="KW-0472">Membrane</keyword>